<evidence type="ECO:0000313" key="1">
    <source>
        <dbReference type="EMBL" id="EPZ31880.1"/>
    </source>
</evidence>
<dbReference type="Proteomes" id="UP000030755">
    <property type="component" value="Unassembled WGS sequence"/>
</dbReference>
<dbReference type="AlphaFoldDB" id="A0A075AT25"/>
<proteinExistence type="predicted"/>
<accession>A0A075AT25</accession>
<dbReference type="HOGENOM" id="CLU_2672492_0_0_1"/>
<evidence type="ECO:0000313" key="2">
    <source>
        <dbReference type="Proteomes" id="UP000030755"/>
    </source>
</evidence>
<sequence length="75" mass="8605">MYVRLVADVLLAHPGILHSDLPSKTSYFLTDFELNDIIENIREIVNVPHKITLFSSDTTPIVSYYAKPEIIFKQL</sequence>
<reference evidence="1 2" key="1">
    <citation type="journal article" date="2013" name="Curr. Biol.">
        <title>Shared signatures of parasitism and phylogenomics unite Cryptomycota and microsporidia.</title>
        <authorList>
            <person name="James T.Y."/>
            <person name="Pelin A."/>
            <person name="Bonen L."/>
            <person name="Ahrendt S."/>
            <person name="Sain D."/>
            <person name="Corradi N."/>
            <person name="Stajich J.E."/>
        </authorList>
    </citation>
    <scope>NUCLEOTIDE SEQUENCE [LARGE SCALE GENOMIC DNA]</scope>
    <source>
        <strain evidence="1 2">CSF55</strain>
    </source>
</reference>
<keyword evidence="2" id="KW-1185">Reference proteome</keyword>
<gene>
    <name evidence="1" type="ORF">O9G_003589</name>
</gene>
<organism evidence="1 2">
    <name type="scientific">Rozella allomycis (strain CSF55)</name>
    <dbReference type="NCBI Taxonomy" id="988480"/>
    <lineage>
        <taxon>Eukaryota</taxon>
        <taxon>Fungi</taxon>
        <taxon>Fungi incertae sedis</taxon>
        <taxon>Cryptomycota</taxon>
        <taxon>Cryptomycota incertae sedis</taxon>
        <taxon>Rozella</taxon>
    </lineage>
</organism>
<protein>
    <submittedName>
        <fullName evidence="1">Uncharacterized protein</fullName>
    </submittedName>
</protein>
<dbReference type="EMBL" id="KE561207">
    <property type="protein sequence ID" value="EPZ31880.1"/>
    <property type="molecule type" value="Genomic_DNA"/>
</dbReference>
<name>A0A075AT25_ROZAC</name>